<proteinExistence type="predicted"/>
<organism evidence="1 2">
    <name type="scientific">Giardia intestinalis</name>
    <name type="common">Giardia lamblia</name>
    <dbReference type="NCBI Taxonomy" id="5741"/>
    <lineage>
        <taxon>Eukaryota</taxon>
        <taxon>Metamonada</taxon>
        <taxon>Diplomonadida</taxon>
        <taxon>Hexamitidae</taxon>
        <taxon>Giardiinae</taxon>
        <taxon>Giardia</taxon>
    </lineage>
</organism>
<dbReference type="VEuPathDB" id="GiardiaDB:DHA2_154355"/>
<comment type="caution">
    <text evidence="1">The sequence shown here is derived from an EMBL/GenBank/DDBJ whole genome shotgun (WGS) entry which is preliminary data.</text>
</comment>
<dbReference type="EMBL" id="AHGT01000098">
    <property type="protein sequence ID" value="ESU35126.1"/>
    <property type="molecule type" value="Genomic_DNA"/>
</dbReference>
<reference evidence="1 2" key="2">
    <citation type="journal article" date="2013" name="Genome Biol. Evol.">
        <title>Genome sequencing of Giardia lamblia genotypes A2 and B isolates (DH and GS) and comparative analysis with the genomes of genotypes A1 and E (WB and Pig).</title>
        <authorList>
            <person name="Adam R.D."/>
            <person name="Dahlstrom E.W."/>
            <person name="Martens C.A."/>
            <person name="Bruno D.P."/>
            <person name="Barbian K.D."/>
            <person name="Ricklefs S.M."/>
            <person name="Hernandez M.M."/>
            <person name="Narla N.P."/>
            <person name="Patel R.B."/>
            <person name="Porcella S.F."/>
            <person name="Nash T.E."/>
        </authorList>
    </citation>
    <scope>NUCLEOTIDE SEQUENCE [LARGE SCALE GENOMIC DNA]</scope>
    <source>
        <strain evidence="1 2">DH</strain>
    </source>
</reference>
<dbReference type="Proteomes" id="UP000018320">
    <property type="component" value="Unassembled WGS sequence"/>
</dbReference>
<accession>V6T8D6</accession>
<reference evidence="2" key="1">
    <citation type="submission" date="2012-02" db="EMBL/GenBank/DDBJ databases">
        <title>Genome sequencing of Giardia lamblia Genotypes A2 and B isolates (DH and GS) and comparative analysis with the genomes of Genotypes A1 and E (WB and Pig).</title>
        <authorList>
            <person name="Adam R."/>
            <person name="Dahlstrom E."/>
            <person name="Martens C."/>
            <person name="Bruno D."/>
            <person name="Barbian K."/>
            <person name="Porcella S.F."/>
            <person name="Nash T."/>
        </authorList>
    </citation>
    <scope>NUCLEOTIDE SEQUENCE</scope>
    <source>
        <strain evidence="2">DH</strain>
    </source>
</reference>
<evidence type="ECO:0000313" key="1">
    <source>
        <dbReference type="EMBL" id="ESU35126.1"/>
    </source>
</evidence>
<protein>
    <submittedName>
        <fullName evidence="1">Uncharacterized protein</fullName>
    </submittedName>
</protein>
<name>V6T8D6_GIAIN</name>
<gene>
    <name evidence="1" type="ORF">DHA2_154355</name>
</gene>
<evidence type="ECO:0000313" key="2">
    <source>
        <dbReference type="Proteomes" id="UP000018320"/>
    </source>
</evidence>
<dbReference type="AlphaFoldDB" id="V6T8D6"/>
<sequence>MLPHVHHAGRPCMVGTMGVAAQGANARGQRLPSRLVCNLTNHGTCDLLYTNNNVV</sequence>